<gene>
    <name evidence="2" type="ORF">ARALYDRAFT_662676</name>
</gene>
<keyword evidence="3" id="KW-1185">Reference proteome</keyword>
<name>D7M6A3_ARALL</name>
<dbReference type="InterPro" id="IPR001509">
    <property type="entry name" value="Epimerase_deHydtase"/>
</dbReference>
<evidence type="ECO:0000313" key="3">
    <source>
        <dbReference type="Proteomes" id="UP000008694"/>
    </source>
</evidence>
<dbReference type="Gramene" id="Al_scaffold_0006_2741">
    <property type="protein sequence ID" value="Al_scaffold_0006_2741"/>
    <property type="gene ID" value="Al_scaffold_0006_2741"/>
</dbReference>
<protein>
    <submittedName>
        <fullName evidence="2">Predicted protein</fullName>
    </submittedName>
</protein>
<feature type="domain" description="NAD-dependent epimerase/dehydratase" evidence="1">
    <location>
        <begin position="63"/>
        <end position="91"/>
    </location>
</feature>
<reference evidence="3" key="1">
    <citation type="journal article" date="2011" name="Nat. Genet.">
        <title>The Arabidopsis lyrata genome sequence and the basis of rapid genome size change.</title>
        <authorList>
            <person name="Hu T.T."/>
            <person name="Pattyn P."/>
            <person name="Bakker E.G."/>
            <person name="Cao J."/>
            <person name="Cheng J.-F."/>
            <person name="Clark R.M."/>
            <person name="Fahlgren N."/>
            <person name="Fawcett J.A."/>
            <person name="Grimwood J."/>
            <person name="Gundlach H."/>
            <person name="Haberer G."/>
            <person name="Hollister J.D."/>
            <person name="Ossowski S."/>
            <person name="Ottilar R.P."/>
            <person name="Salamov A.A."/>
            <person name="Schneeberger K."/>
            <person name="Spannagl M."/>
            <person name="Wang X."/>
            <person name="Yang L."/>
            <person name="Nasrallah M.E."/>
            <person name="Bergelson J."/>
            <person name="Carrington J.C."/>
            <person name="Gaut B.S."/>
            <person name="Schmutz J."/>
            <person name="Mayer K.F.X."/>
            <person name="Van de Peer Y."/>
            <person name="Grigoriev I.V."/>
            <person name="Nordborg M."/>
            <person name="Weigel D."/>
            <person name="Guo Y.-L."/>
        </authorList>
    </citation>
    <scope>NUCLEOTIDE SEQUENCE [LARGE SCALE GENOMIC DNA]</scope>
    <source>
        <strain evidence="3">cv. MN47</strain>
    </source>
</reference>
<organism evidence="3">
    <name type="scientific">Arabidopsis lyrata subsp. lyrata</name>
    <name type="common">Lyre-leaved rock-cress</name>
    <dbReference type="NCBI Taxonomy" id="81972"/>
    <lineage>
        <taxon>Eukaryota</taxon>
        <taxon>Viridiplantae</taxon>
        <taxon>Streptophyta</taxon>
        <taxon>Embryophyta</taxon>
        <taxon>Tracheophyta</taxon>
        <taxon>Spermatophyta</taxon>
        <taxon>Magnoliopsida</taxon>
        <taxon>eudicotyledons</taxon>
        <taxon>Gunneridae</taxon>
        <taxon>Pentapetalae</taxon>
        <taxon>rosids</taxon>
        <taxon>malvids</taxon>
        <taxon>Brassicales</taxon>
        <taxon>Brassicaceae</taxon>
        <taxon>Camelineae</taxon>
        <taxon>Arabidopsis</taxon>
    </lineage>
</organism>
<dbReference type="EMBL" id="GL348718">
    <property type="protein sequence ID" value="EFH48551.1"/>
    <property type="molecule type" value="Genomic_DNA"/>
</dbReference>
<dbReference type="HOGENOM" id="CLU_2430071_0_0_1"/>
<dbReference type="Pfam" id="PF01370">
    <property type="entry name" value="Epimerase"/>
    <property type="match status" value="1"/>
</dbReference>
<sequence length="91" mass="9752">MANGLSPIFNQGTIDAQFRLQVCFLSLVAGGISRQTLNKIDEPFNVEEVESVHVPPTPTEKLLVLGGNGFVGSHICKEALDRGLSVSSLSR</sequence>
<dbReference type="SUPFAM" id="SSF51735">
    <property type="entry name" value="NAD(P)-binding Rossmann-fold domains"/>
    <property type="match status" value="1"/>
</dbReference>
<accession>D7M6A3</accession>
<dbReference type="Gene3D" id="3.40.50.720">
    <property type="entry name" value="NAD(P)-binding Rossmann-like Domain"/>
    <property type="match status" value="1"/>
</dbReference>
<dbReference type="AlphaFoldDB" id="D7M6A3"/>
<dbReference type="InterPro" id="IPR036291">
    <property type="entry name" value="NAD(P)-bd_dom_sf"/>
</dbReference>
<dbReference type="Proteomes" id="UP000008694">
    <property type="component" value="Unassembled WGS sequence"/>
</dbReference>
<dbReference type="STRING" id="81972.D7M6A3"/>
<proteinExistence type="predicted"/>
<dbReference type="eggNOG" id="KOG4288">
    <property type="taxonomic scope" value="Eukaryota"/>
</dbReference>
<evidence type="ECO:0000313" key="2">
    <source>
        <dbReference type="EMBL" id="EFH48551.1"/>
    </source>
</evidence>
<evidence type="ECO:0000259" key="1">
    <source>
        <dbReference type="Pfam" id="PF01370"/>
    </source>
</evidence>